<dbReference type="Proteomes" id="UP000800036">
    <property type="component" value="Unassembled WGS sequence"/>
</dbReference>
<dbReference type="GO" id="GO:0098703">
    <property type="term" value="P:calcium ion import across plasma membrane"/>
    <property type="evidence" value="ECO:0007669"/>
    <property type="project" value="InterPro"/>
</dbReference>
<evidence type="ECO:0008006" key="4">
    <source>
        <dbReference type="Google" id="ProtNLM"/>
    </source>
</evidence>
<accession>A0A6A5URL7</accession>
<sequence length="620" mass="68794">MQLPKLTPLQSRLLAFSITTCLVVVLWICFPPNYFAYAAEIPVPLDAVQHSEFEASIQPAPPDDPPLETRDGIEEEENGHALYAPDFDYLDKSLIGRQDDAPTELNNNQMLQMNIMPNRTQEFRFNKSQFNKRLVLEESAVAGELEDNTNRSSRRAEDVSEESTEGIDLEKRQKQTQLWISANTCRQPAPTVILVTDSAPQLKLSVWTQAGSARANPAARKNAKNVTFDAGHVNFTFLTDEDVFVAVEAPSLTDGWDGNWNFQLAASVDEGYYHNYDNATNFIYMVDTDSDSTLFITHNLTASNKSEEVAKWQQMENNGTMPFSIYAFPDGLPKGQFHVQGLKTSTNYTGVLVMNGATNMTIDGNTVGKGGQVFQKFQWQTKADDTCQVIFGLEECSSVAYAVPSSPQWKNNDTGLIAFYDGLARTYMQNFNRSLAQVACDTASTAQYSLARTCTDCAADYKSWLCSVLIPRCEDWTATSPWVHPRNINTPFANGTLPTSDNISMQFNDTVRGRFAYNQSRNNEIDKVVKPGPYKELLPCEDLCFDIVRSCPAQMGFACPNPPMRELSYGKRDPKGLEVRCNFPGAVVDLTQDRNGAGRAGGRVSAAVGVAVLAAAWSWI</sequence>
<evidence type="ECO:0000313" key="3">
    <source>
        <dbReference type="Proteomes" id="UP000800036"/>
    </source>
</evidence>
<feature type="region of interest" description="Disordered" evidence="1">
    <location>
        <begin position="144"/>
        <end position="170"/>
    </location>
</feature>
<dbReference type="PANTHER" id="PTHR39142:SF1">
    <property type="entry name" value="AEL197CP"/>
    <property type="match status" value="1"/>
</dbReference>
<evidence type="ECO:0000256" key="1">
    <source>
        <dbReference type="SAM" id="MobiDB-lite"/>
    </source>
</evidence>
<proteinExistence type="predicted"/>
<organism evidence="2 3">
    <name type="scientific">Bimuria novae-zelandiae CBS 107.79</name>
    <dbReference type="NCBI Taxonomy" id="1447943"/>
    <lineage>
        <taxon>Eukaryota</taxon>
        <taxon>Fungi</taxon>
        <taxon>Dikarya</taxon>
        <taxon>Ascomycota</taxon>
        <taxon>Pezizomycotina</taxon>
        <taxon>Dothideomycetes</taxon>
        <taxon>Pleosporomycetidae</taxon>
        <taxon>Pleosporales</taxon>
        <taxon>Massarineae</taxon>
        <taxon>Didymosphaeriaceae</taxon>
        <taxon>Bimuria</taxon>
    </lineage>
</organism>
<dbReference type="EMBL" id="ML976746">
    <property type="protein sequence ID" value="KAF1966412.1"/>
    <property type="molecule type" value="Genomic_DNA"/>
</dbReference>
<dbReference type="GO" id="GO:0005262">
    <property type="term" value="F:calcium channel activity"/>
    <property type="evidence" value="ECO:0007669"/>
    <property type="project" value="InterPro"/>
</dbReference>
<dbReference type="AlphaFoldDB" id="A0A6A5URL7"/>
<evidence type="ECO:0000313" key="2">
    <source>
        <dbReference type="EMBL" id="KAF1966412.1"/>
    </source>
</evidence>
<protein>
    <recommendedName>
        <fullName evidence="4">Calcium channel subunit Mid1</fullName>
    </recommendedName>
</protein>
<keyword evidence="3" id="KW-1185">Reference proteome</keyword>
<name>A0A6A5URL7_9PLEO</name>
<dbReference type="OrthoDB" id="5405745at2759"/>
<dbReference type="InterPro" id="IPR024338">
    <property type="entry name" value="MID1/Yam8"/>
</dbReference>
<dbReference type="Pfam" id="PF12929">
    <property type="entry name" value="Mid1"/>
    <property type="match status" value="2"/>
</dbReference>
<dbReference type="PANTHER" id="PTHR39142">
    <property type="entry name" value="MID1P"/>
    <property type="match status" value="1"/>
</dbReference>
<reference evidence="2" key="1">
    <citation type="journal article" date="2020" name="Stud. Mycol.">
        <title>101 Dothideomycetes genomes: a test case for predicting lifestyles and emergence of pathogens.</title>
        <authorList>
            <person name="Haridas S."/>
            <person name="Albert R."/>
            <person name="Binder M."/>
            <person name="Bloem J."/>
            <person name="Labutti K."/>
            <person name="Salamov A."/>
            <person name="Andreopoulos B."/>
            <person name="Baker S."/>
            <person name="Barry K."/>
            <person name="Bills G."/>
            <person name="Bluhm B."/>
            <person name="Cannon C."/>
            <person name="Castanera R."/>
            <person name="Culley D."/>
            <person name="Daum C."/>
            <person name="Ezra D."/>
            <person name="Gonzalez J."/>
            <person name="Henrissat B."/>
            <person name="Kuo A."/>
            <person name="Liang C."/>
            <person name="Lipzen A."/>
            <person name="Lutzoni F."/>
            <person name="Magnuson J."/>
            <person name="Mondo S."/>
            <person name="Nolan M."/>
            <person name="Ohm R."/>
            <person name="Pangilinan J."/>
            <person name="Park H.-J."/>
            <person name="Ramirez L."/>
            <person name="Alfaro M."/>
            <person name="Sun H."/>
            <person name="Tritt A."/>
            <person name="Yoshinaga Y."/>
            <person name="Zwiers L.-H."/>
            <person name="Turgeon B."/>
            <person name="Goodwin S."/>
            <person name="Spatafora J."/>
            <person name="Crous P."/>
            <person name="Grigoriev I."/>
        </authorList>
    </citation>
    <scope>NUCLEOTIDE SEQUENCE</scope>
    <source>
        <strain evidence="2">CBS 107.79</strain>
    </source>
</reference>
<gene>
    <name evidence="2" type="ORF">BU23DRAFT_325664</name>
</gene>